<evidence type="ECO:0000313" key="2">
    <source>
        <dbReference type="Proteomes" id="UP000009183"/>
    </source>
</evidence>
<accession>F6I1T2</accession>
<dbReference type="InParanoid" id="F6I1T2"/>
<dbReference type="HOGENOM" id="CLU_2836476_0_0_1"/>
<reference evidence="2" key="1">
    <citation type="journal article" date="2007" name="Nature">
        <title>The grapevine genome sequence suggests ancestral hexaploidization in major angiosperm phyla.</title>
        <authorList>
            <consortium name="The French-Italian Public Consortium for Grapevine Genome Characterization."/>
            <person name="Jaillon O."/>
            <person name="Aury J.-M."/>
            <person name="Noel B."/>
            <person name="Policriti A."/>
            <person name="Clepet C."/>
            <person name="Casagrande A."/>
            <person name="Choisne N."/>
            <person name="Aubourg S."/>
            <person name="Vitulo N."/>
            <person name="Jubin C."/>
            <person name="Vezzi A."/>
            <person name="Legeai F."/>
            <person name="Hugueney P."/>
            <person name="Dasilva C."/>
            <person name="Horner D."/>
            <person name="Mica E."/>
            <person name="Jublot D."/>
            <person name="Poulain J."/>
            <person name="Bruyere C."/>
            <person name="Billault A."/>
            <person name="Segurens B."/>
            <person name="Gouyvenoux M."/>
            <person name="Ugarte E."/>
            <person name="Cattonaro F."/>
            <person name="Anthouard V."/>
            <person name="Vico V."/>
            <person name="Del Fabbro C."/>
            <person name="Alaux M."/>
            <person name="Di Gaspero G."/>
            <person name="Dumas V."/>
            <person name="Felice N."/>
            <person name="Paillard S."/>
            <person name="Juman I."/>
            <person name="Moroldo M."/>
            <person name="Scalabrin S."/>
            <person name="Canaguier A."/>
            <person name="Le Clainche I."/>
            <person name="Malacrida G."/>
            <person name="Durand E."/>
            <person name="Pesole G."/>
            <person name="Laucou V."/>
            <person name="Chatelet P."/>
            <person name="Merdinoglu D."/>
            <person name="Delledonne M."/>
            <person name="Pezzotti M."/>
            <person name="Lecharny A."/>
            <person name="Scarpelli C."/>
            <person name="Artiguenave F."/>
            <person name="Pe M.E."/>
            <person name="Valle G."/>
            <person name="Morgante M."/>
            <person name="Caboche M."/>
            <person name="Adam-Blondon A.-F."/>
            <person name="Weissenbach J."/>
            <person name="Quetier F."/>
            <person name="Wincker P."/>
        </authorList>
    </citation>
    <scope>NUCLEOTIDE SEQUENCE [LARGE SCALE GENOMIC DNA]</scope>
    <source>
        <strain evidence="2">cv. Pinot noir / PN40024</strain>
    </source>
</reference>
<dbReference type="Proteomes" id="UP000009183">
    <property type="component" value="Chromosome 3, unordered"/>
</dbReference>
<gene>
    <name evidence="1" type="ordered locus">VIT_03s0038g00070</name>
</gene>
<dbReference type="AlphaFoldDB" id="F6I1T2"/>
<dbReference type="EMBL" id="FN596515">
    <property type="protein sequence ID" value="CCB60899.1"/>
    <property type="molecule type" value="Genomic_DNA"/>
</dbReference>
<keyword evidence="2" id="KW-1185">Reference proteome</keyword>
<evidence type="ECO:0000313" key="1">
    <source>
        <dbReference type="EMBL" id="CCB60899.1"/>
    </source>
</evidence>
<organism evidence="1 2">
    <name type="scientific">Vitis vinifera</name>
    <name type="common">Grape</name>
    <dbReference type="NCBI Taxonomy" id="29760"/>
    <lineage>
        <taxon>Eukaryota</taxon>
        <taxon>Viridiplantae</taxon>
        <taxon>Streptophyta</taxon>
        <taxon>Embryophyta</taxon>
        <taxon>Tracheophyta</taxon>
        <taxon>Spermatophyta</taxon>
        <taxon>Magnoliopsida</taxon>
        <taxon>eudicotyledons</taxon>
        <taxon>Gunneridae</taxon>
        <taxon>Pentapetalae</taxon>
        <taxon>rosids</taxon>
        <taxon>Vitales</taxon>
        <taxon>Vitaceae</taxon>
        <taxon>Viteae</taxon>
        <taxon>Vitis</taxon>
    </lineage>
</organism>
<name>F6I1T2_VITVI</name>
<proteinExistence type="predicted"/>
<protein>
    <submittedName>
        <fullName evidence="1">Uncharacterized protein</fullName>
    </submittedName>
</protein>
<dbReference type="PaxDb" id="29760-VIT_03s0038g00070.t01"/>
<sequence>MACTVEIVDDVHSLIDHIHPAQPPLFQFGQISCGDLYCQCMGIPIKENQGTHGRRLGDNNSFHRLF</sequence>